<dbReference type="RefSeq" id="WP_157191561.1">
    <property type="nucleotide sequence ID" value="NZ_CP046621.1"/>
</dbReference>
<protein>
    <submittedName>
        <fullName evidence="1">Uncharacterized protein</fullName>
    </submittedName>
</protein>
<name>A0A6I6HGP2_9PSED</name>
<organism evidence="1 2">
    <name type="scientific">Pseudomonas alkylphenolica</name>
    <dbReference type="NCBI Taxonomy" id="237609"/>
    <lineage>
        <taxon>Bacteria</taxon>
        <taxon>Pseudomonadati</taxon>
        <taxon>Pseudomonadota</taxon>
        <taxon>Gammaproteobacteria</taxon>
        <taxon>Pseudomonadales</taxon>
        <taxon>Pseudomonadaceae</taxon>
        <taxon>Pseudomonas</taxon>
    </lineage>
</organism>
<reference evidence="1" key="1">
    <citation type="submission" date="2019-12" db="EMBL/GenBank/DDBJ databases">
        <title>Hybrid Genome Assemblies of two High G+C Isolates from Undergraduate Microbiology Courses.</title>
        <authorList>
            <person name="Ne Ville C.J."/>
            <person name="Enright D."/>
            <person name="Hernandez I."/>
            <person name="Dodsworth J."/>
            <person name="Orwin P.M."/>
        </authorList>
    </citation>
    <scope>NUCLEOTIDE SEQUENCE [LARGE SCALE GENOMIC DNA]</scope>
    <source>
        <strain evidence="1">Neo</strain>
    </source>
</reference>
<proteinExistence type="predicted"/>
<evidence type="ECO:0000313" key="2">
    <source>
        <dbReference type="Proteomes" id="UP000426235"/>
    </source>
</evidence>
<dbReference type="Proteomes" id="UP000426235">
    <property type="component" value="Chromosome"/>
</dbReference>
<sequence>MDDSKLDTSKSFTADVYLEDGGIRRPVRINDGGWLQILDAQIKGHPVLPTTLWFGCYEENGEAIYIIKEYTKGGSKNGSTLDISNNDYLGFYSKSAKHWRVTRLDGEELIPRSTPEAHISVSTRGGRKWTAQGEHCVVLKGGADSKFLVRIHKVGVYHF</sequence>
<gene>
    <name evidence="1" type="ORF">GPJ81_07060</name>
</gene>
<dbReference type="AlphaFoldDB" id="A0A6I6HGP2"/>
<dbReference type="EMBL" id="CP046621">
    <property type="protein sequence ID" value="QGW76447.1"/>
    <property type="molecule type" value="Genomic_DNA"/>
</dbReference>
<evidence type="ECO:0000313" key="1">
    <source>
        <dbReference type="EMBL" id="QGW76447.1"/>
    </source>
</evidence>
<accession>A0A6I6HGP2</accession>
<keyword evidence="2" id="KW-1185">Reference proteome</keyword>